<sequence>MLIAKASIIQALNHHKLSLSPPFSSFISLYKPLLLTHLCNLLLIVAANTAAFSYFVFLKTYGFPSNNPLFALAAGVLFYSFLANTVVICNLALVVAGMENCSGYPAIRKAFSLRRGTNSMALLLALPLGLPAVEALFRYRVVKAYHLFGRASASMALEGLFIACLYSLLIVLDTIASCLFFKNSRAIFRTNQGDSFYCQIELVEVEEEEEE</sequence>
<gene>
    <name evidence="2" type="ORF">L1049_001930</name>
</gene>
<comment type="caution">
    <text evidence="2">The sequence shown here is derived from an EMBL/GenBank/DDBJ whole genome shotgun (WGS) entry which is preliminary data.</text>
</comment>
<dbReference type="EMBL" id="JBBPBK010000013">
    <property type="protein sequence ID" value="KAK9271569.1"/>
    <property type="molecule type" value="Genomic_DNA"/>
</dbReference>
<evidence type="ECO:0000313" key="3">
    <source>
        <dbReference type="Proteomes" id="UP001415857"/>
    </source>
</evidence>
<feature type="transmembrane region" description="Helical" evidence="1">
    <location>
        <begin position="159"/>
        <end position="181"/>
    </location>
</feature>
<feature type="transmembrane region" description="Helical" evidence="1">
    <location>
        <begin position="33"/>
        <end position="57"/>
    </location>
</feature>
<proteinExistence type="predicted"/>
<feature type="transmembrane region" description="Helical" evidence="1">
    <location>
        <begin position="69"/>
        <end position="98"/>
    </location>
</feature>
<protein>
    <submittedName>
        <fullName evidence="2">Uncharacterized protein</fullName>
    </submittedName>
</protein>
<keyword evidence="1" id="KW-0472">Membrane</keyword>
<organism evidence="2 3">
    <name type="scientific">Liquidambar formosana</name>
    <name type="common">Formosan gum</name>
    <dbReference type="NCBI Taxonomy" id="63359"/>
    <lineage>
        <taxon>Eukaryota</taxon>
        <taxon>Viridiplantae</taxon>
        <taxon>Streptophyta</taxon>
        <taxon>Embryophyta</taxon>
        <taxon>Tracheophyta</taxon>
        <taxon>Spermatophyta</taxon>
        <taxon>Magnoliopsida</taxon>
        <taxon>eudicotyledons</taxon>
        <taxon>Gunneridae</taxon>
        <taxon>Pentapetalae</taxon>
        <taxon>Saxifragales</taxon>
        <taxon>Altingiaceae</taxon>
        <taxon>Liquidambar</taxon>
    </lineage>
</organism>
<keyword evidence="1" id="KW-0812">Transmembrane</keyword>
<evidence type="ECO:0000256" key="1">
    <source>
        <dbReference type="SAM" id="Phobius"/>
    </source>
</evidence>
<keyword evidence="1" id="KW-1133">Transmembrane helix</keyword>
<dbReference type="AlphaFoldDB" id="A0AAP0NI80"/>
<keyword evidence="3" id="KW-1185">Reference proteome</keyword>
<accession>A0AAP0NI80</accession>
<feature type="transmembrane region" description="Helical" evidence="1">
    <location>
        <begin position="119"/>
        <end position="139"/>
    </location>
</feature>
<dbReference type="Proteomes" id="UP001415857">
    <property type="component" value="Unassembled WGS sequence"/>
</dbReference>
<evidence type="ECO:0000313" key="2">
    <source>
        <dbReference type="EMBL" id="KAK9271569.1"/>
    </source>
</evidence>
<reference evidence="2 3" key="1">
    <citation type="journal article" date="2024" name="Plant J.">
        <title>Genome sequences and population genomics reveal climatic adaptation and genomic divergence between two closely related sweetgum species.</title>
        <authorList>
            <person name="Xu W.Q."/>
            <person name="Ren C.Q."/>
            <person name="Zhang X.Y."/>
            <person name="Comes H.P."/>
            <person name="Liu X.H."/>
            <person name="Li Y.G."/>
            <person name="Kettle C.J."/>
            <person name="Jalonen R."/>
            <person name="Gaisberger H."/>
            <person name="Ma Y.Z."/>
            <person name="Qiu Y.X."/>
        </authorList>
    </citation>
    <scope>NUCLEOTIDE SEQUENCE [LARGE SCALE GENOMIC DNA]</scope>
    <source>
        <strain evidence="2">Hangzhou</strain>
    </source>
</reference>
<dbReference type="PANTHER" id="PTHR33133:SF19">
    <property type="entry name" value="BINDING-PROTEIN-DEPENDENT TRANSPORT SYSTEMS INNER MEMBRANE COMPONENT"/>
    <property type="match status" value="1"/>
</dbReference>
<name>A0AAP0NI80_LIQFO</name>
<dbReference type="PANTHER" id="PTHR33133">
    <property type="entry name" value="OS08G0107100 PROTEIN-RELATED"/>
    <property type="match status" value="1"/>
</dbReference>